<reference evidence="2 3" key="1">
    <citation type="submission" date="2020-04" db="EMBL/GenBank/DDBJ databases">
        <title>Genome sequence of Streptomyces galbus strain I339.</title>
        <authorList>
            <person name="Silva E.A.N."/>
            <person name="Merces M."/>
            <person name="Castelo Branco A.P.O.T."/>
            <person name="Vasconcelos P.C."/>
            <person name="Costa N.P."/>
            <person name="Marinho G.C.S."/>
            <person name="Oliveira C.J.B."/>
            <person name="Araujo D."/>
            <person name="Rodrigues Junior V.S."/>
            <person name="Almeida R."/>
            <person name="Silva Filho U.R."/>
            <person name="Andrade A.S.A."/>
            <person name="Cibulski S.P."/>
        </authorList>
    </citation>
    <scope>NUCLEOTIDE SEQUENCE [LARGE SCALE GENOMIC DNA]</scope>
    <source>
        <strain evidence="2 3">I339</strain>
    </source>
</reference>
<protein>
    <recommendedName>
        <fullName evidence="4">SAVED domain-containing protein</fullName>
    </recommendedName>
</protein>
<evidence type="ECO:0000313" key="2">
    <source>
        <dbReference type="EMBL" id="NKQ27341.1"/>
    </source>
</evidence>
<comment type="caution">
    <text evidence="2">The sequence shown here is derived from an EMBL/GenBank/DDBJ whole genome shotgun (WGS) entry which is preliminary data.</text>
</comment>
<evidence type="ECO:0000256" key="1">
    <source>
        <dbReference type="SAM" id="Phobius"/>
    </source>
</evidence>
<dbReference type="RefSeq" id="WP_168375257.1">
    <property type="nucleotide sequence ID" value="NZ_JAAXMD010000263.1"/>
</dbReference>
<accession>A0ABX1ISU1</accession>
<dbReference type="Proteomes" id="UP000744032">
    <property type="component" value="Unassembled WGS sequence"/>
</dbReference>
<organism evidence="2 3">
    <name type="scientific">Streptomyces galbus</name>
    <dbReference type="NCBI Taxonomy" id="33898"/>
    <lineage>
        <taxon>Bacteria</taxon>
        <taxon>Bacillati</taxon>
        <taxon>Actinomycetota</taxon>
        <taxon>Actinomycetes</taxon>
        <taxon>Kitasatosporales</taxon>
        <taxon>Streptomycetaceae</taxon>
        <taxon>Streptomyces</taxon>
    </lineage>
</organism>
<keyword evidence="3" id="KW-1185">Reference proteome</keyword>
<feature type="transmembrane region" description="Helical" evidence="1">
    <location>
        <begin position="16"/>
        <end position="37"/>
    </location>
</feature>
<gene>
    <name evidence="2" type="ORF">HF200_23720</name>
</gene>
<name>A0ABX1ISU1_STRGB</name>
<feature type="transmembrane region" description="Helical" evidence="1">
    <location>
        <begin position="295"/>
        <end position="318"/>
    </location>
</feature>
<dbReference type="EMBL" id="JAAXMD010000263">
    <property type="protein sequence ID" value="NKQ27341.1"/>
    <property type="molecule type" value="Genomic_DNA"/>
</dbReference>
<proteinExistence type="predicted"/>
<keyword evidence="1" id="KW-0472">Membrane</keyword>
<keyword evidence="1" id="KW-0812">Transmembrane</keyword>
<evidence type="ECO:0000313" key="3">
    <source>
        <dbReference type="Proteomes" id="UP000744032"/>
    </source>
</evidence>
<evidence type="ECO:0008006" key="4">
    <source>
        <dbReference type="Google" id="ProtNLM"/>
    </source>
</evidence>
<keyword evidence="1" id="KW-1133">Transmembrane helix</keyword>
<sequence length="321" mass="34577">MAGTFPELLKLIPGETATLAVIMIVGFLILATSWLNLHGRTGVGVAVFLQPTPTSGWSDARLLEHSSAAKSRHISFFYVNVDELHPGLTADARASLTQRAIEARLKEEEAKNSSHISFYLACGLANAFRLGQRIFKAQGAQLRVFEFQEISVHQVPSSGPNLTLPPLILEGTPNGPQTTPASYQLGSIIRRDTVSLHPPGGQSPNRHALILNITNNPNMVTEAKEAAQGTQGQGGRYAVGAQDLCGSALVYRCLTPTFPNDRSAYNELLKDIVQYWDFYLATQASVHGSAPEGRLFIAAPSSLAFSLGALLPISTLVVDYI</sequence>